<dbReference type="InterPro" id="IPR013783">
    <property type="entry name" value="Ig-like_fold"/>
</dbReference>
<dbReference type="STRING" id="573501.SAMN04487999_2731"/>
<dbReference type="InterPro" id="IPR036116">
    <property type="entry name" value="FN3_sf"/>
</dbReference>
<name>A0A1M5Z7S5_9FLAO</name>
<evidence type="ECO:0000313" key="3">
    <source>
        <dbReference type="EMBL" id="RXG28204.1"/>
    </source>
</evidence>
<proteinExistence type="predicted"/>
<dbReference type="InterPro" id="IPR003961">
    <property type="entry name" value="FN3_dom"/>
</dbReference>
<dbReference type="EMBL" id="FQXT01000005">
    <property type="protein sequence ID" value="SHI20251.1"/>
    <property type="molecule type" value="Genomic_DNA"/>
</dbReference>
<feature type="chain" id="PRO_5012929039" evidence="1">
    <location>
        <begin position="22"/>
        <end position="504"/>
    </location>
</feature>
<dbReference type="InterPro" id="IPR013784">
    <property type="entry name" value="Carb-bd-like_fold"/>
</dbReference>
<evidence type="ECO:0000259" key="2">
    <source>
        <dbReference type="PROSITE" id="PS50853"/>
    </source>
</evidence>
<dbReference type="OrthoDB" id="9815657at2"/>
<keyword evidence="1" id="KW-0732">Signal</keyword>
<dbReference type="SUPFAM" id="SSF69304">
    <property type="entry name" value="Tricorn protease N-terminal domain"/>
    <property type="match status" value="1"/>
</dbReference>
<dbReference type="EMBL" id="QOVN01000005">
    <property type="protein sequence ID" value="RXG28204.1"/>
    <property type="molecule type" value="Genomic_DNA"/>
</dbReference>
<keyword evidence="4" id="KW-0378">Hydrolase</keyword>
<dbReference type="RefSeq" id="WP_072983961.1">
    <property type="nucleotide sequence ID" value="NZ_FQXT01000005.1"/>
</dbReference>
<dbReference type="PROSITE" id="PS50853">
    <property type="entry name" value="FN3"/>
    <property type="match status" value="1"/>
</dbReference>
<evidence type="ECO:0000313" key="4">
    <source>
        <dbReference type="EMBL" id="SHI20251.1"/>
    </source>
</evidence>
<protein>
    <submittedName>
        <fullName evidence="3">Carboxypeptidase family protein</fullName>
    </submittedName>
    <submittedName>
        <fullName evidence="4">Carboxypeptidase regulatory-like domain-containing protein</fullName>
    </submittedName>
</protein>
<dbReference type="Proteomes" id="UP000184240">
    <property type="component" value="Unassembled WGS sequence"/>
</dbReference>
<organism evidence="4 5">
    <name type="scientific">Leeuwenhoekiella palythoae</name>
    <dbReference type="NCBI Taxonomy" id="573501"/>
    <lineage>
        <taxon>Bacteria</taxon>
        <taxon>Pseudomonadati</taxon>
        <taxon>Bacteroidota</taxon>
        <taxon>Flavobacteriia</taxon>
        <taxon>Flavobacteriales</taxon>
        <taxon>Flavobacteriaceae</taxon>
        <taxon>Leeuwenhoekiella</taxon>
    </lineage>
</organism>
<sequence length="504" mass="55527">MKIRKHIYLLLILAIGLISCSEDTIDFVGQGTLSGRVVSDESKTAISNVRISTNPASSTVFTDEEGRFTIEPIDEDDYSVQAELDGYVTAFEAVVVSANQTSTVAFELVISKTDNIPPKAPELIQPADNTLNVDLNTTFVWSSSKNDSDDITYELELRNADANTKEVFTIENDTIFSINELTLGTTYFWQVSASDGENEQILSSVKQFTTRTLDDTPFLFTRIENGNSVIYAGAESDDGVYAEYQLTSSNTNSFRPRANKETGKIAFLRTEGSTVHLYSMNADGSDVKKLTGSIPVNGFKISEVDFAWAQNGSAVYYPNYDKLYSISLNGTGANLIYQTPDGSLITEIAVSDFNQNIIALKTNNINGYQTNIFTFNTATQMIVNQVLVNYNGAAGGLDLDANGNRLLYTRDLSGSQNNQYRIFESRVFIYDFSTGISLALETDVDQGENDLDPRWSPSEGQIILTRQANNLTAIPSIYTVDLNSNNSSSDDDLLFTNASMPDWE</sequence>
<dbReference type="SUPFAM" id="SSF49265">
    <property type="entry name" value="Fibronectin type III"/>
    <property type="match status" value="1"/>
</dbReference>
<dbReference type="Pfam" id="PF13620">
    <property type="entry name" value="CarboxypepD_reg"/>
    <property type="match status" value="1"/>
</dbReference>
<dbReference type="SUPFAM" id="SSF49452">
    <property type="entry name" value="Starch-binding domain-like"/>
    <property type="match status" value="1"/>
</dbReference>
<dbReference type="GO" id="GO:0004180">
    <property type="term" value="F:carboxypeptidase activity"/>
    <property type="evidence" value="ECO:0007669"/>
    <property type="project" value="UniProtKB-KW"/>
</dbReference>
<accession>A0A1M5Z7S5</accession>
<keyword evidence="4" id="KW-0645">Protease</keyword>
<evidence type="ECO:0000256" key="1">
    <source>
        <dbReference type="SAM" id="SignalP"/>
    </source>
</evidence>
<evidence type="ECO:0000313" key="5">
    <source>
        <dbReference type="Proteomes" id="UP000184240"/>
    </source>
</evidence>
<feature type="domain" description="Fibronectin type-III" evidence="2">
    <location>
        <begin position="117"/>
        <end position="215"/>
    </location>
</feature>
<dbReference type="AlphaFoldDB" id="A0A1M5Z7S5"/>
<gene>
    <name evidence="3" type="ORF">DSM01_2714</name>
    <name evidence="4" type="ORF">SAMN04487999_2731</name>
</gene>
<evidence type="ECO:0000313" key="6">
    <source>
        <dbReference type="Proteomes" id="UP000290037"/>
    </source>
</evidence>
<reference evidence="3 6" key="3">
    <citation type="submission" date="2018-07" db="EMBL/GenBank/DDBJ databases">
        <title>Leeuwenhoekiella genomics.</title>
        <authorList>
            <person name="Tahon G."/>
            <person name="Willems A."/>
        </authorList>
    </citation>
    <scope>NUCLEOTIDE SEQUENCE [LARGE SCALE GENOMIC DNA]</scope>
    <source>
        <strain evidence="3 6">LMG 24856</strain>
    </source>
</reference>
<reference evidence="5" key="2">
    <citation type="submission" date="2016-11" db="EMBL/GenBank/DDBJ databases">
        <authorList>
            <person name="Varghese N."/>
            <person name="Submissions S."/>
        </authorList>
    </citation>
    <scope>NUCLEOTIDE SEQUENCE [LARGE SCALE GENOMIC DNA]</scope>
    <source>
        <strain evidence="5">DSM 19859</strain>
    </source>
</reference>
<reference evidence="4" key="1">
    <citation type="submission" date="2016-11" db="EMBL/GenBank/DDBJ databases">
        <authorList>
            <person name="Jaros S."/>
            <person name="Januszkiewicz K."/>
            <person name="Wedrychowicz H."/>
        </authorList>
    </citation>
    <scope>NUCLEOTIDE SEQUENCE [LARGE SCALE GENOMIC DNA]</scope>
    <source>
        <strain evidence="4">DSM 19859</strain>
    </source>
</reference>
<keyword evidence="4" id="KW-0121">Carboxypeptidase</keyword>
<dbReference type="InterPro" id="IPR011042">
    <property type="entry name" value="6-blade_b-propeller_TolB-like"/>
</dbReference>
<dbReference type="PROSITE" id="PS51257">
    <property type="entry name" value="PROKAR_LIPOPROTEIN"/>
    <property type="match status" value="1"/>
</dbReference>
<dbReference type="Gene3D" id="2.60.40.10">
    <property type="entry name" value="Immunoglobulins"/>
    <property type="match status" value="1"/>
</dbReference>
<feature type="signal peptide" evidence="1">
    <location>
        <begin position="1"/>
        <end position="21"/>
    </location>
</feature>
<dbReference type="CDD" id="cd00063">
    <property type="entry name" value="FN3"/>
    <property type="match status" value="1"/>
</dbReference>
<dbReference type="Gene3D" id="2.60.40.1120">
    <property type="entry name" value="Carboxypeptidase-like, regulatory domain"/>
    <property type="match status" value="1"/>
</dbReference>
<dbReference type="Proteomes" id="UP000290037">
    <property type="component" value="Unassembled WGS sequence"/>
</dbReference>
<dbReference type="GO" id="GO:0030246">
    <property type="term" value="F:carbohydrate binding"/>
    <property type="evidence" value="ECO:0007669"/>
    <property type="project" value="InterPro"/>
</dbReference>
<keyword evidence="6" id="KW-1185">Reference proteome</keyword>
<dbReference type="Gene3D" id="2.120.10.30">
    <property type="entry name" value="TolB, C-terminal domain"/>
    <property type="match status" value="1"/>
</dbReference>